<gene>
    <name evidence="1" type="ORF">IGS68_32225</name>
</gene>
<keyword evidence="2" id="KW-1185">Reference proteome</keyword>
<protein>
    <submittedName>
        <fullName evidence="1">Uncharacterized protein</fullName>
    </submittedName>
</protein>
<keyword evidence="1" id="KW-0614">Plasmid</keyword>
<geneLocation type="plasmid" evidence="1 2">
    <name>pTT6-2</name>
</geneLocation>
<organism evidence="1 2">
    <name type="scientific">Skermanella cutis</name>
    <dbReference type="NCBI Taxonomy" id="2775420"/>
    <lineage>
        <taxon>Bacteria</taxon>
        <taxon>Pseudomonadati</taxon>
        <taxon>Pseudomonadota</taxon>
        <taxon>Alphaproteobacteria</taxon>
        <taxon>Rhodospirillales</taxon>
        <taxon>Azospirillaceae</taxon>
        <taxon>Skermanella</taxon>
    </lineage>
</organism>
<name>A0ABX7BH44_9PROT</name>
<accession>A0ABX7BH44</accession>
<sequence>MSTTYTLTITMDDTTVNDLLTSGYYLYAYKAVQAGNPNGGAPLVWFQTQTFSETTVITWTESYEAYTSTTTTLTDGTVINASASYAINLGQELQVNSTAGTGTVVNTSNSSVISVLNQTSTQFTCGLSQSVQGSSGSQLCALPLYGNNLDTITPVEQVMVVFMTEDVNTGSVVYQLSGPSLLVDMTGMTEATISYDINTNWSGNTEGWCTQYAAGTEIAPILVQPS</sequence>
<dbReference type="RefSeq" id="WP_201083427.1">
    <property type="nucleotide sequence ID" value="NZ_CP067422.1"/>
</dbReference>
<reference evidence="1" key="1">
    <citation type="submission" date="2021-02" db="EMBL/GenBank/DDBJ databases">
        <title>Skermanella TT6 skin isolate.</title>
        <authorList>
            <person name="Lee K."/>
            <person name="Ganzorig M."/>
        </authorList>
    </citation>
    <scope>NUCLEOTIDE SEQUENCE</scope>
    <source>
        <strain evidence="1">TT6</strain>
    </source>
</reference>
<dbReference type="Proteomes" id="UP000595197">
    <property type="component" value="Plasmid pTT6-2"/>
</dbReference>
<evidence type="ECO:0000313" key="2">
    <source>
        <dbReference type="Proteomes" id="UP000595197"/>
    </source>
</evidence>
<evidence type="ECO:0000313" key="1">
    <source>
        <dbReference type="EMBL" id="QQP93682.1"/>
    </source>
</evidence>
<dbReference type="EMBL" id="CP067422">
    <property type="protein sequence ID" value="QQP93682.1"/>
    <property type="molecule type" value="Genomic_DNA"/>
</dbReference>
<proteinExistence type="predicted"/>